<evidence type="ECO:0000313" key="2">
    <source>
        <dbReference type="EMBL" id="QDS72132.1"/>
    </source>
</evidence>
<feature type="compositionally biased region" description="Low complexity" evidence="1">
    <location>
        <begin position="30"/>
        <end position="51"/>
    </location>
</feature>
<dbReference type="OrthoDB" id="3943011at2759"/>
<proteinExistence type="predicted"/>
<dbReference type="Proteomes" id="UP000316270">
    <property type="component" value="Chromosome 7"/>
</dbReference>
<feature type="compositionally biased region" description="Polar residues" evidence="1">
    <location>
        <begin position="14"/>
        <end position="29"/>
    </location>
</feature>
<gene>
    <name evidence="2" type="ORF">FKW77_003960</name>
</gene>
<reference evidence="2 3" key="1">
    <citation type="submission" date="2019-07" db="EMBL/GenBank/DDBJ databases">
        <title>Finished genome of Venturia effusa.</title>
        <authorList>
            <person name="Young C.A."/>
            <person name="Cox M.P."/>
            <person name="Ganley A.R.D."/>
            <person name="David W.J."/>
        </authorList>
    </citation>
    <scope>NUCLEOTIDE SEQUENCE [LARGE SCALE GENOMIC DNA]</scope>
    <source>
        <strain evidence="3">albino</strain>
    </source>
</reference>
<dbReference type="AlphaFoldDB" id="A0A517L925"/>
<keyword evidence="3" id="KW-1185">Reference proteome</keyword>
<evidence type="ECO:0000256" key="1">
    <source>
        <dbReference type="SAM" id="MobiDB-lite"/>
    </source>
</evidence>
<feature type="compositionally biased region" description="Basic and acidic residues" evidence="1">
    <location>
        <begin position="224"/>
        <end position="263"/>
    </location>
</feature>
<feature type="compositionally biased region" description="Acidic residues" evidence="1">
    <location>
        <begin position="169"/>
        <end position="197"/>
    </location>
</feature>
<feature type="compositionally biased region" description="Basic and acidic residues" evidence="1">
    <location>
        <begin position="283"/>
        <end position="297"/>
    </location>
</feature>
<dbReference type="EMBL" id="CP042191">
    <property type="protein sequence ID" value="QDS72132.1"/>
    <property type="molecule type" value="Genomic_DNA"/>
</dbReference>
<evidence type="ECO:0000313" key="3">
    <source>
        <dbReference type="Proteomes" id="UP000316270"/>
    </source>
</evidence>
<feature type="region of interest" description="Disordered" evidence="1">
    <location>
        <begin position="167"/>
        <end position="315"/>
    </location>
</feature>
<sequence>MARIWNAGPRRAAQQVQRSTSSDQDTEPISSTDSSTNSSEEVSSSTSLSTTLGASYKDASAHKSIDQDPCSKQSTKKDFASSPHPISSVDRQRPVWGRVRKPTDLANQADWSCPLHRKEKMAYMFWKFASQDSIDELLSHSAKENLTRPRREVKLVMNRLLGYDFMYDSSEESEDEDEDEDEVSLEEIEGDETDFDCTEGAQDGTSSHGKPCPLLAEAPSVRKRTADHVQKTKIVDTKHSSKRTSRESEPRKPSKGSQKEVSSKSKVGKPQHDKRTSPAKWKTQTDKRTSPDKRKTQTDVPRCSRPPKRARTSLDPAKLAKELAETWRAEQAPIASEVKETRVAVCIVGQRGSKSVKYKVQWAETEDETEDYSFPDSWVDQGDAVITAAMVRQWET</sequence>
<feature type="region of interest" description="Disordered" evidence="1">
    <location>
        <begin position="1"/>
        <end position="101"/>
    </location>
</feature>
<name>A0A517L925_9PEZI</name>
<organism evidence="2 3">
    <name type="scientific">Venturia effusa</name>
    <dbReference type="NCBI Taxonomy" id="50376"/>
    <lineage>
        <taxon>Eukaryota</taxon>
        <taxon>Fungi</taxon>
        <taxon>Dikarya</taxon>
        <taxon>Ascomycota</taxon>
        <taxon>Pezizomycotina</taxon>
        <taxon>Dothideomycetes</taxon>
        <taxon>Pleosporomycetidae</taxon>
        <taxon>Venturiales</taxon>
        <taxon>Venturiaceae</taxon>
        <taxon>Venturia</taxon>
    </lineage>
</organism>
<protein>
    <submittedName>
        <fullName evidence="2">Uncharacterized protein</fullName>
    </submittedName>
</protein>
<accession>A0A517L925</accession>